<gene>
    <name evidence="6" type="primary">cadC_2</name>
    <name evidence="6" type="ORF">NCTC8271_01677</name>
</gene>
<keyword evidence="1 2" id="KW-0238">DNA-binding</keyword>
<dbReference type="GO" id="GO:0006355">
    <property type="term" value="P:regulation of DNA-templated transcription"/>
    <property type="evidence" value="ECO:0007669"/>
    <property type="project" value="InterPro"/>
</dbReference>
<name>A0A447PBP8_SALET</name>
<dbReference type="InterPro" id="IPR016032">
    <property type="entry name" value="Sig_transdc_resp-reg_C-effctor"/>
</dbReference>
<dbReference type="PROSITE" id="PS51755">
    <property type="entry name" value="OMPR_PHOB"/>
    <property type="match status" value="1"/>
</dbReference>
<keyword evidence="4" id="KW-1133">Transmembrane helix</keyword>
<dbReference type="Pfam" id="PF00486">
    <property type="entry name" value="Trans_reg_C"/>
    <property type="match status" value="1"/>
</dbReference>
<keyword evidence="4" id="KW-0472">Membrane</keyword>
<protein>
    <submittedName>
        <fullName evidence="6">Transcriptional regulator</fullName>
    </submittedName>
</protein>
<dbReference type="SMART" id="SM00862">
    <property type="entry name" value="Trans_reg_C"/>
    <property type="match status" value="1"/>
</dbReference>
<dbReference type="GO" id="GO:0000160">
    <property type="term" value="P:phosphorelay signal transduction system"/>
    <property type="evidence" value="ECO:0007669"/>
    <property type="project" value="InterPro"/>
</dbReference>
<organism evidence="6 7">
    <name type="scientific">Salmonella enterica I</name>
    <dbReference type="NCBI Taxonomy" id="59201"/>
    <lineage>
        <taxon>Bacteria</taxon>
        <taxon>Pseudomonadati</taxon>
        <taxon>Pseudomonadota</taxon>
        <taxon>Gammaproteobacteria</taxon>
        <taxon>Enterobacterales</taxon>
        <taxon>Enterobacteriaceae</taxon>
        <taxon>Salmonella</taxon>
    </lineage>
</organism>
<proteinExistence type="predicted"/>
<dbReference type="GO" id="GO:0003677">
    <property type="term" value="F:DNA binding"/>
    <property type="evidence" value="ECO:0007669"/>
    <property type="project" value="UniProtKB-UniRule"/>
</dbReference>
<evidence type="ECO:0000256" key="1">
    <source>
        <dbReference type="ARBA" id="ARBA00023125"/>
    </source>
</evidence>
<evidence type="ECO:0000313" key="7">
    <source>
        <dbReference type="Proteomes" id="UP000273655"/>
    </source>
</evidence>
<dbReference type="SUPFAM" id="SSF46894">
    <property type="entry name" value="C-terminal effector domain of the bipartite response regulators"/>
    <property type="match status" value="1"/>
</dbReference>
<keyword evidence="4" id="KW-0812">Transmembrane</keyword>
<dbReference type="InterPro" id="IPR001867">
    <property type="entry name" value="OmpR/PhoB-type_DNA-bd"/>
</dbReference>
<dbReference type="EMBL" id="LR134148">
    <property type="protein sequence ID" value="VEA34197.1"/>
    <property type="molecule type" value="Genomic_DNA"/>
</dbReference>
<sequence length="184" mass="20459">MQQPVVRIGEWLVTPSVNQISRQGRQITLEPRLIDLLMYFAHHPDEVLSRDNIIDHVWMRTIVTNHVVTQSISELRKSLRDGGDSNAEYIVTVPKRGYKLTAPVIWCEENSDEIDNSSTSPPIAATNAEPTEGVTAATPAPPASLQTPTKKAKKPRIAAFWTWVMFLLSLATLVGVYRDVGGRS</sequence>
<evidence type="ECO:0000259" key="5">
    <source>
        <dbReference type="PROSITE" id="PS51755"/>
    </source>
</evidence>
<feature type="DNA-binding region" description="OmpR/PhoB-type" evidence="2">
    <location>
        <begin position="3"/>
        <end position="102"/>
    </location>
</feature>
<dbReference type="Gene3D" id="1.10.10.10">
    <property type="entry name" value="Winged helix-like DNA-binding domain superfamily/Winged helix DNA-binding domain"/>
    <property type="match status" value="1"/>
</dbReference>
<feature type="transmembrane region" description="Helical" evidence="4">
    <location>
        <begin position="157"/>
        <end position="177"/>
    </location>
</feature>
<evidence type="ECO:0000256" key="3">
    <source>
        <dbReference type="SAM" id="MobiDB-lite"/>
    </source>
</evidence>
<evidence type="ECO:0000256" key="4">
    <source>
        <dbReference type="SAM" id="Phobius"/>
    </source>
</evidence>
<dbReference type="CDD" id="cd00383">
    <property type="entry name" value="trans_reg_C"/>
    <property type="match status" value="1"/>
</dbReference>
<evidence type="ECO:0000313" key="6">
    <source>
        <dbReference type="EMBL" id="VEA34197.1"/>
    </source>
</evidence>
<feature type="region of interest" description="Disordered" evidence="3">
    <location>
        <begin position="112"/>
        <end position="149"/>
    </location>
</feature>
<dbReference type="AlphaFoldDB" id="A0A447PBP8"/>
<evidence type="ECO:0000256" key="2">
    <source>
        <dbReference type="PROSITE-ProRule" id="PRU01091"/>
    </source>
</evidence>
<accession>A0A447PBP8</accession>
<dbReference type="InterPro" id="IPR036388">
    <property type="entry name" value="WH-like_DNA-bd_sf"/>
</dbReference>
<dbReference type="Proteomes" id="UP000273655">
    <property type="component" value="Chromosome 1"/>
</dbReference>
<feature type="domain" description="OmpR/PhoB-type" evidence="5">
    <location>
        <begin position="3"/>
        <end position="102"/>
    </location>
</feature>
<reference evidence="6 7" key="1">
    <citation type="submission" date="2018-12" db="EMBL/GenBank/DDBJ databases">
        <authorList>
            <consortium name="Pathogen Informatics"/>
        </authorList>
    </citation>
    <scope>NUCLEOTIDE SEQUENCE [LARGE SCALE GENOMIC DNA]</scope>
    <source>
        <strain evidence="6 7">NCTC8271</strain>
    </source>
</reference>